<dbReference type="AlphaFoldDB" id="A0A3P7ISC1"/>
<dbReference type="PANTHER" id="PTHR33064:SF37">
    <property type="entry name" value="RIBONUCLEASE H"/>
    <property type="match status" value="1"/>
</dbReference>
<dbReference type="PANTHER" id="PTHR33064">
    <property type="entry name" value="POL PROTEIN"/>
    <property type="match status" value="1"/>
</dbReference>
<dbReference type="InterPro" id="IPR051320">
    <property type="entry name" value="Viral_Replic_Matur_Polypro"/>
</dbReference>
<dbReference type="InterPro" id="IPR043502">
    <property type="entry name" value="DNA/RNA_pol_sf"/>
</dbReference>
<accession>A0A3P7ISC1</accession>
<evidence type="ECO:0000313" key="2">
    <source>
        <dbReference type="Proteomes" id="UP000270094"/>
    </source>
</evidence>
<keyword evidence="2" id="KW-1185">Reference proteome</keyword>
<evidence type="ECO:0000313" key="1">
    <source>
        <dbReference type="EMBL" id="VDM76080.1"/>
    </source>
</evidence>
<proteinExistence type="predicted"/>
<gene>
    <name evidence="1" type="ORF">SVUK_LOCUS11078</name>
</gene>
<dbReference type="OrthoDB" id="5862884at2759"/>
<dbReference type="SUPFAM" id="SSF56672">
    <property type="entry name" value="DNA/RNA polymerases"/>
    <property type="match status" value="1"/>
</dbReference>
<organism evidence="1 2">
    <name type="scientific">Strongylus vulgaris</name>
    <name type="common">Blood worm</name>
    <dbReference type="NCBI Taxonomy" id="40348"/>
    <lineage>
        <taxon>Eukaryota</taxon>
        <taxon>Metazoa</taxon>
        <taxon>Ecdysozoa</taxon>
        <taxon>Nematoda</taxon>
        <taxon>Chromadorea</taxon>
        <taxon>Rhabditida</taxon>
        <taxon>Rhabditina</taxon>
        <taxon>Rhabditomorpha</taxon>
        <taxon>Strongyloidea</taxon>
        <taxon>Strongylidae</taxon>
        <taxon>Strongylus</taxon>
    </lineage>
</organism>
<sequence length="285" mass="32376">MPPMNKYLPSKLEKISHFPIPSVTNYNVAPEVDLTKFALSPCQKEHLNIINRHSKAFVGPAGHLGHYNGPIRHRILIKNAPIPTGKICRVSLKKRSEIEQQITHMRKDGLIRKSTSSFCRIFIYVDDLIITSETLEEYLVNIDEVLVKMNNCSFVLSKEGYDLIPRKPKPVTTIQLRKPTDVKTFLGICSFFRTFVHNIASNASPLTALTLKNKLLIWTPEYVTAMNCLKEALTPLSVAPRLGYFCHRNGQSGKAVASTLHRRSQMHHYRRPCTTRSAITSKRLN</sequence>
<dbReference type="Proteomes" id="UP000270094">
    <property type="component" value="Unassembled WGS sequence"/>
</dbReference>
<protein>
    <recommendedName>
        <fullName evidence="3">Reverse transcriptase domain-containing protein</fullName>
    </recommendedName>
</protein>
<name>A0A3P7ISC1_STRVU</name>
<dbReference type="InterPro" id="IPR043128">
    <property type="entry name" value="Rev_trsase/Diguanyl_cyclase"/>
</dbReference>
<evidence type="ECO:0008006" key="3">
    <source>
        <dbReference type="Google" id="ProtNLM"/>
    </source>
</evidence>
<reference evidence="1 2" key="1">
    <citation type="submission" date="2018-11" db="EMBL/GenBank/DDBJ databases">
        <authorList>
            <consortium name="Pathogen Informatics"/>
        </authorList>
    </citation>
    <scope>NUCLEOTIDE SEQUENCE [LARGE SCALE GENOMIC DNA]</scope>
</reference>
<dbReference type="Gene3D" id="3.30.70.270">
    <property type="match status" value="2"/>
</dbReference>
<dbReference type="EMBL" id="UYYB01096310">
    <property type="protein sequence ID" value="VDM76080.1"/>
    <property type="molecule type" value="Genomic_DNA"/>
</dbReference>